<name>A0A0V0H495_SOLCH</name>
<dbReference type="AlphaFoldDB" id="A0A0V0H495"/>
<organism evidence="1">
    <name type="scientific">Solanum chacoense</name>
    <name type="common">Chaco potato</name>
    <dbReference type="NCBI Taxonomy" id="4108"/>
    <lineage>
        <taxon>Eukaryota</taxon>
        <taxon>Viridiplantae</taxon>
        <taxon>Streptophyta</taxon>
        <taxon>Embryophyta</taxon>
        <taxon>Tracheophyta</taxon>
        <taxon>Spermatophyta</taxon>
        <taxon>Magnoliopsida</taxon>
        <taxon>eudicotyledons</taxon>
        <taxon>Gunneridae</taxon>
        <taxon>Pentapetalae</taxon>
        <taxon>asterids</taxon>
        <taxon>lamiids</taxon>
        <taxon>Solanales</taxon>
        <taxon>Solanaceae</taxon>
        <taxon>Solanoideae</taxon>
        <taxon>Solaneae</taxon>
        <taxon>Solanum</taxon>
    </lineage>
</organism>
<sequence>MPINRNVIAKLMIYTSYYKGCSFRKSFADRLGLNKEVLANMLTLHLLHTKENKGFKRPYFTSRKECIKQSS</sequence>
<protein>
    <submittedName>
        <fullName evidence="1">Putative ovule protein</fullName>
    </submittedName>
</protein>
<reference evidence="1" key="1">
    <citation type="submission" date="2015-12" db="EMBL/GenBank/DDBJ databases">
        <title>Gene expression during late stages of embryo sac development: a critical building block for successful pollen-pistil interactions.</title>
        <authorList>
            <person name="Liu Y."/>
            <person name="Joly V."/>
            <person name="Sabar M."/>
            <person name="Matton D.P."/>
        </authorList>
    </citation>
    <scope>NUCLEOTIDE SEQUENCE</scope>
</reference>
<evidence type="ECO:0000313" key="1">
    <source>
        <dbReference type="EMBL" id="JAP15188.1"/>
    </source>
</evidence>
<accession>A0A0V0H495</accession>
<dbReference type="EMBL" id="GEDG01025526">
    <property type="protein sequence ID" value="JAP15188.1"/>
    <property type="molecule type" value="Transcribed_RNA"/>
</dbReference>
<proteinExistence type="predicted"/>